<dbReference type="Gene3D" id="3.40.50.1820">
    <property type="entry name" value="alpha/beta hydrolase"/>
    <property type="match status" value="1"/>
</dbReference>
<dbReference type="Proteomes" id="UP000050823">
    <property type="component" value="Unassembled WGS sequence"/>
</dbReference>
<dbReference type="PANTHER" id="PTHR43194">
    <property type="entry name" value="HYDROLASE ALPHA/BETA FOLD FAMILY"/>
    <property type="match status" value="1"/>
</dbReference>
<reference evidence="2 3" key="1">
    <citation type="journal article" date="2015" name="Genome Announc.">
        <title>Expanding the biotechnology potential of lactobacilli through comparative genomics of 213 strains and associated genera.</title>
        <authorList>
            <person name="Sun Z."/>
            <person name="Harris H.M."/>
            <person name="McCann A."/>
            <person name="Guo C."/>
            <person name="Argimon S."/>
            <person name="Zhang W."/>
            <person name="Yang X."/>
            <person name="Jeffery I.B."/>
            <person name="Cooney J.C."/>
            <person name="Kagawa T.F."/>
            <person name="Liu W."/>
            <person name="Song Y."/>
            <person name="Salvetti E."/>
            <person name="Wrobel A."/>
            <person name="Rasinkangas P."/>
            <person name="Parkhill J."/>
            <person name="Rea M.C."/>
            <person name="O'Sullivan O."/>
            <person name="Ritari J."/>
            <person name="Douillard F.P."/>
            <person name="Paul Ross R."/>
            <person name="Yang R."/>
            <person name="Briner A.E."/>
            <person name="Felis G.E."/>
            <person name="de Vos W.M."/>
            <person name="Barrangou R."/>
            <person name="Klaenhammer T.R."/>
            <person name="Caufield P.W."/>
            <person name="Cui Y."/>
            <person name="Zhang H."/>
            <person name="O'Toole P.W."/>
        </authorList>
    </citation>
    <scope>NUCLEOTIDE SEQUENCE [LARGE SCALE GENOMIC DNA]</scope>
    <source>
        <strain evidence="2 3">DSM 20719</strain>
    </source>
</reference>
<dbReference type="AlphaFoldDB" id="A0AA89I2W6"/>
<dbReference type="RefSeq" id="WP_057908001.1">
    <property type="nucleotide sequence ID" value="NZ_AYZB01000009.1"/>
</dbReference>
<evidence type="ECO:0000313" key="3">
    <source>
        <dbReference type="Proteomes" id="UP000050823"/>
    </source>
</evidence>
<name>A0AA89I2W6_9LACO</name>
<dbReference type="InterPro" id="IPR050228">
    <property type="entry name" value="Carboxylesterase_BioH"/>
</dbReference>
<organism evidence="2 3">
    <name type="scientific">Latilactobacillus graminis DSM 20719</name>
    <dbReference type="NCBI Taxonomy" id="1423752"/>
    <lineage>
        <taxon>Bacteria</taxon>
        <taxon>Bacillati</taxon>
        <taxon>Bacillota</taxon>
        <taxon>Bacilli</taxon>
        <taxon>Lactobacillales</taxon>
        <taxon>Lactobacillaceae</taxon>
        <taxon>Latilactobacillus</taxon>
    </lineage>
</organism>
<feature type="domain" description="Alpha/beta hydrolase fold-5" evidence="1">
    <location>
        <begin position="62"/>
        <end position="224"/>
    </location>
</feature>
<dbReference type="PANTHER" id="PTHR43194:SF5">
    <property type="entry name" value="PIMELOYL-[ACYL-CARRIER PROTEIN] METHYL ESTER ESTERASE"/>
    <property type="match status" value="1"/>
</dbReference>
<dbReference type="InterPro" id="IPR029058">
    <property type="entry name" value="AB_hydrolase_fold"/>
</dbReference>
<sequence length="241" mass="26373">MKKKNIVITISLLVVIVVVGIGAFFKASAYQPTVNAKLVAQTSQETKDYYLISSKNANKGKLIFYPGALVTPQSYSLWAKKLANNGYQVYILKLPLNMAIFAPNKAQKIISQHPHEEYVLAGHSLGGVMASRFAAQHPHQVAGMIYLASYPDKKGTLKNTGIPVLSLTASRDGVLNQSQYAKAKKLLPQQTEYISIKGGNHGGFGSYGHQKGDHQPKISNQKQQTIIAEQISNWLNAKNHA</sequence>
<gene>
    <name evidence="2" type="ORF">FC90_GL000097</name>
</gene>
<dbReference type="Pfam" id="PF12695">
    <property type="entry name" value="Abhydrolase_5"/>
    <property type="match status" value="1"/>
</dbReference>
<protein>
    <recommendedName>
        <fullName evidence="1">Alpha/beta hydrolase fold-5 domain-containing protein</fullName>
    </recommendedName>
</protein>
<accession>A0AA89I2W6</accession>
<comment type="caution">
    <text evidence="2">The sequence shown here is derived from an EMBL/GenBank/DDBJ whole genome shotgun (WGS) entry which is preliminary data.</text>
</comment>
<dbReference type="GO" id="GO:0016787">
    <property type="term" value="F:hydrolase activity"/>
    <property type="evidence" value="ECO:0007669"/>
    <property type="project" value="InterPro"/>
</dbReference>
<evidence type="ECO:0000313" key="2">
    <source>
        <dbReference type="EMBL" id="KRM23633.1"/>
    </source>
</evidence>
<dbReference type="SUPFAM" id="SSF53474">
    <property type="entry name" value="alpha/beta-Hydrolases"/>
    <property type="match status" value="1"/>
</dbReference>
<dbReference type="InterPro" id="IPR029059">
    <property type="entry name" value="AB_hydrolase_5"/>
</dbReference>
<proteinExistence type="predicted"/>
<evidence type="ECO:0000259" key="1">
    <source>
        <dbReference type="Pfam" id="PF12695"/>
    </source>
</evidence>
<dbReference type="EMBL" id="AYZB01000009">
    <property type="protein sequence ID" value="KRM23633.1"/>
    <property type="molecule type" value="Genomic_DNA"/>
</dbReference>